<dbReference type="GO" id="GO:0008203">
    <property type="term" value="P:cholesterol metabolic process"/>
    <property type="evidence" value="ECO:0007669"/>
    <property type="project" value="UniProtKB-KW"/>
</dbReference>
<dbReference type="SUPFAM" id="SSF82866">
    <property type="entry name" value="Multidrug efflux transporter AcrB transmembrane domain"/>
    <property type="match status" value="2"/>
</dbReference>
<keyword evidence="5 16" id="KW-0812">Transmembrane</keyword>
<feature type="transmembrane region" description="Helical" evidence="16">
    <location>
        <begin position="7"/>
        <end position="27"/>
    </location>
</feature>
<keyword evidence="11" id="KW-1207">Sterol metabolism</keyword>
<feature type="transmembrane region" description="Helical" evidence="16">
    <location>
        <begin position="322"/>
        <end position="346"/>
    </location>
</feature>
<keyword evidence="4" id="KW-0153">Cholesterol metabolism</keyword>
<feature type="transmembrane region" description="Helical" evidence="16">
    <location>
        <begin position="823"/>
        <end position="843"/>
    </location>
</feature>
<dbReference type="EMBL" id="REGW02000009">
    <property type="protein sequence ID" value="KAE8292415.1"/>
    <property type="molecule type" value="Genomic_DNA"/>
</dbReference>
<dbReference type="Proteomes" id="UP000424527">
    <property type="component" value="Unassembled WGS sequence"/>
</dbReference>
<dbReference type="GO" id="GO:0012505">
    <property type="term" value="C:endomembrane system"/>
    <property type="evidence" value="ECO:0007669"/>
    <property type="project" value="UniProtKB-SubCell"/>
</dbReference>
<evidence type="ECO:0000313" key="19">
    <source>
        <dbReference type="Proteomes" id="UP000424527"/>
    </source>
</evidence>
<evidence type="ECO:0000313" key="18">
    <source>
        <dbReference type="EMBL" id="KAE8292415.1"/>
    </source>
</evidence>
<comment type="catalytic activity">
    <reaction evidence="14">
        <text>cholesterol(in) = cholesterol(out)</text>
        <dbReference type="Rhea" id="RHEA:39747"/>
        <dbReference type="ChEBI" id="CHEBI:16113"/>
    </reaction>
</comment>
<evidence type="ECO:0000256" key="3">
    <source>
        <dbReference type="ARBA" id="ARBA00022448"/>
    </source>
</evidence>
<comment type="caution">
    <text evidence="18">The sequence shown here is derived from an EMBL/GenBank/DDBJ whole genome shotgun (WGS) entry which is preliminary data.</text>
</comment>
<organism evidence="18 19">
    <name type="scientific">Larimichthys crocea</name>
    <name type="common">Large yellow croaker</name>
    <name type="synonym">Pseudosciaena crocea</name>
    <dbReference type="NCBI Taxonomy" id="215358"/>
    <lineage>
        <taxon>Eukaryota</taxon>
        <taxon>Metazoa</taxon>
        <taxon>Chordata</taxon>
        <taxon>Craniata</taxon>
        <taxon>Vertebrata</taxon>
        <taxon>Euteleostomi</taxon>
        <taxon>Actinopterygii</taxon>
        <taxon>Neopterygii</taxon>
        <taxon>Teleostei</taxon>
        <taxon>Neoteleostei</taxon>
        <taxon>Acanthomorphata</taxon>
        <taxon>Eupercaria</taxon>
        <taxon>Sciaenidae</taxon>
        <taxon>Larimichthys</taxon>
    </lineage>
</organism>
<evidence type="ECO:0000256" key="4">
    <source>
        <dbReference type="ARBA" id="ARBA00022548"/>
    </source>
</evidence>
<evidence type="ECO:0000256" key="5">
    <source>
        <dbReference type="ARBA" id="ARBA00022692"/>
    </source>
</evidence>
<evidence type="ECO:0000256" key="6">
    <source>
        <dbReference type="ARBA" id="ARBA00022729"/>
    </source>
</evidence>
<dbReference type="InterPro" id="IPR000731">
    <property type="entry name" value="SSD"/>
</dbReference>
<evidence type="ECO:0000256" key="16">
    <source>
        <dbReference type="SAM" id="Phobius"/>
    </source>
</evidence>
<feature type="domain" description="SSD" evidence="17">
    <location>
        <begin position="288"/>
        <end position="453"/>
    </location>
</feature>
<feature type="transmembrane region" description="Helical" evidence="16">
    <location>
        <begin position="770"/>
        <end position="790"/>
    </location>
</feature>
<feature type="compositionally biased region" description="Basic and acidic residues" evidence="15">
    <location>
        <begin position="974"/>
        <end position="985"/>
    </location>
</feature>
<dbReference type="PANTHER" id="PTHR45727">
    <property type="entry name" value="NPC INTRACELLULAR CHOLESTEROL TRANSPORTER 1"/>
    <property type="match status" value="1"/>
</dbReference>
<feature type="transmembrane region" description="Helical" evidence="16">
    <location>
        <begin position="428"/>
        <end position="453"/>
    </location>
</feature>
<dbReference type="GO" id="GO:0030301">
    <property type="term" value="P:cholesterol transport"/>
    <property type="evidence" value="ECO:0007669"/>
    <property type="project" value="UniProtKB-ARBA"/>
</dbReference>
<feature type="transmembrane region" description="Helical" evidence="16">
    <location>
        <begin position="289"/>
        <end position="310"/>
    </location>
</feature>
<dbReference type="InterPro" id="IPR053956">
    <property type="entry name" value="NPC1_MLD"/>
</dbReference>
<feature type="transmembrane region" description="Helical" evidence="16">
    <location>
        <begin position="796"/>
        <end position="816"/>
    </location>
</feature>
<sequence>MGNHHRSWPLTVLLLSAIIVAIFSVGLKDIRLSTDPVELWSAPNSRARQEKEFHDTHFDPFFRTNQLILTAPSRKGHIYDSLLFGPQNFSGIVSKDLIIELLTLQKRIQNIEFWSEDLNRVASLKDVCFAPLNPTNSSLTDCAVNSLPQYFQNSLENINAKVNMTSLGVTKEVDWRDHLIYCLNSPLSFKDITDLGMSCMADYGAPVFSFLAVGGYKNEDYTNAQALIMTFSLNNFPRNDPKFKVAMQWETEFLKIVQEYQNDPPATSPSHMAERSLEDEINRTTAEDIPIFMISYAVIFVYIAVALGEYSSWKRILVDSKFLVGLGGILVVGCSVLASMGFYSWIGIPSSLVILQVVPFLVLAVGADNIFIFVLEYQRDVRKPGEKREEQIGRVLGNVAPSMLLCSLSESVCFFLGALSTMPAVKSFALYAALAVLMDFVLQMTAFVALLSLDARRQDNNRCELFCCVKVSTRRPKKPNEGFLLPFMRKYYAPVLLNRYTRIIVMLVFIFIFCGSLFLMFHVTVGLDQELAMPKGSYMLTYFQYLYKYFEVGVPVYFVTTRGFNFTTRAGMNATCSSVGCDQFSLTQKIQYATNYPELSYLAIPSNSWVDDFIDWLNPGSKCCRLYTSGPNIGQFCPATETKYTCYRRCMTLSLDGVIRPNVETFNRFLPHFLSNRPDLQCPKGGLGAYDKAVVIENGEIIATRFMAYHTPVTNSQEFTAALERARELADNITKGMRKIPGTSPDFEVFPYTVTNVFYEQYLTIVPEGLFNISMCLLPTFVVCCLLLGLDLRSGLLNLITIIMITVDTVGIMTLWGIDYNAVALINLVTAVGISVEFVSHMTRSFALSTKPTHVERAKEATANMGSAVFAGVAMTNLPGIIVLAFAKAQLIQIFFFRLNLIITLLGMAHGLVFLPVLLSFFGPGVNKAVLLQMQQDKARAKKELEMRNQAYENMSYEDNEMKQGPESASTTAPKDDSRASKTHQEGAITHF</sequence>
<feature type="transmembrane region" description="Helical" evidence="16">
    <location>
        <begin position="863"/>
        <end position="887"/>
    </location>
</feature>
<reference evidence="18 19" key="1">
    <citation type="submission" date="2019-07" db="EMBL/GenBank/DDBJ databases">
        <title>Chromosome genome assembly for large yellow croaker.</title>
        <authorList>
            <person name="Xiao S."/>
        </authorList>
    </citation>
    <scope>NUCLEOTIDE SEQUENCE [LARGE SCALE GENOMIC DNA]</scope>
    <source>
        <strain evidence="18">JMULYC20181020</strain>
        <tissue evidence="18">Muscle</tissue>
    </source>
</reference>
<dbReference type="FunFam" id="1.20.1640.10:FF:000008">
    <property type="entry name" value="NPC intracellular cholesterol transporter 1"/>
    <property type="match status" value="1"/>
</dbReference>
<accession>A0A6G0ILM3</accession>
<name>A0A6G0ILM3_LARCR</name>
<evidence type="ECO:0000256" key="9">
    <source>
        <dbReference type="ARBA" id="ARBA00023136"/>
    </source>
</evidence>
<gene>
    <name evidence="18" type="ORF">D5F01_LYC09784</name>
</gene>
<dbReference type="GO" id="GO:0015485">
    <property type="term" value="F:cholesterol binding"/>
    <property type="evidence" value="ECO:0007669"/>
    <property type="project" value="TreeGrafter"/>
</dbReference>
<keyword evidence="3" id="KW-0813">Transport</keyword>
<protein>
    <submittedName>
        <fullName evidence="18">Niemann-Pick C1-like protein 1</fullName>
    </submittedName>
</protein>
<dbReference type="GO" id="GO:0030299">
    <property type="term" value="P:intestinal cholesterol absorption"/>
    <property type="evidence" value="ECO:0007669"/>
    <property type="project" value="TreeGrafter"/>
</dbReference>
<evidence type="ECO:0000256" key="14">
    <source>
        <dbReference type="ARBA" id="ARBA00034049"/>
    </source>
</evidence>
<dbReference type="Gene3D" id="1.20.1640.10">
    <property type="entry name" value="Multidrug efflux transporter AcrB transmembrane domain"/>
    <property type="match status" value="2"/>
</dbReference>
<evidence type="ECO:0000256" key="13">
    <source>
        <dbReference type="ARBA" id="ARBA00023221"/>
    </source>
</evidence>
<evidence type="ECO:0000256" key="12">
    <source>
        <dbReference type="ARBA" id="ARBA00023180"/>
    </source>
</evidence>
<dbReference type="InterPro" id="IPR053958">
    <property type="entry name" value="HMGCR/SNAP/NPC1-like_SSD"/>
</dbReference>
<evidence type="ECO:0000256" key="8">
    <source>
        <dbReference type="ARBA" id="ARBA00023098"/>
    </source>
</evidence>
<evidence type="ECO:0000256" key="2">
    <source>
        <dbReference type="ARBA" id="ARBA00005585"/>
    </source>
</evidence>
<keyword evidence="9 16" id="KW-0472">Membrane</keyword>
<keyword evidence="7 16" id="KW-1133">Transmembrane helix</keyword>
<feature type="region of interest" description="Disordered" evidence="15">
    <location>
        <begin position="950"/>
        <end position="992"/>
    </location>
</feature>
<proteinExistence type="inferred from homology"/>
<evidence type="ECO:0000256" key="15">
    <source>
        <dbReference type="SAM" id="MobiDB-lite"/>
    </source>
</evidence>
<comment type="subcellular location">
    <subcellularLocation>
        <location evidence="1">Endomembrane system</location>
        <topology evidence="1">Multi-pass membrane protein</topology>
    </subcellularLocation>
</comment>
<keyword evidence="13" id="KW-0753">Steroid metabolism</keyword>
<dbReference type="GO" id="GO:0005886">
    <property type="term" value="C:plasma membrane"/>
    <property type="evidence" value="ECO:0007669"/>
    <property type="project" value="TreeGrafter"/>
</dbReference>
<keyword evidence="6" id="KW-0732">Signal</keyword>
<dbReference type="GO" id="GO:0042632">
    <property type="term" value="P:cholesterol homeostasis"/>
    <property type="evidence" value="ECO:0007669"/>
    <property type="project" value="TreeGrafter"/>
</dbReference>
<dbReference type="FunFam" id="1.20.1640.10:FF:000010">
    <property type="entry name" value="NPC intracellular cholesterol transporter 1"/>
    <property type="match status" value="1"/>
</dbReference>
<dbReference type="Pfam" id="PF22314">
    <property type="entry name" value="NPC1_MLD"/>
    <property type="match status" value="1"/>
</dbReference>
<evidence type="ECO:0000259" key="17">
    <source>
        <dbReference type="PROSITE" id="PS50156"/>
    </source>
</evidence>
<dbReference type="PANTHER" id="PTHR45727:SF3">
    <property type="entry name" value="NPC1-LIKE INTRACELLULAR CHOLESTEROL TRANSPORTER 1"/>
    <property type="match status" value="1"/>
</dbReference>
<feature type="transmembrane region" description="Helical" evidence="16">
    <location>
        <begin position="899"/>
        <end position="922"/>
    </location>
</feature>
<dbReference type="AlphaFoldDB" id="A0A6G0ILM3"/>
<evidence type="ECO:0000256" key="7">
    <source>
        <dbReference type="ARBA" id="ARBA00022989"/>
    </source>
</evidence>
<evidence type="ECO:0000256" key="1">
    <source>
        <dbReference type="ARBA" id="ARBA00004127"/>
    </source>
</evidence>
<feature type="transmembrane region" description="Helical" evidence="16">
    <location>
        <begin position="545"/>
        <end position="564"/>
    </location>
</feature>
<keyword evidence="19" id="KW-1185">Reference proteome</keyword>
<evidence type="ECO:0000256" key="10">
    <source>
        <dbReference type="ARBA" id="ARBA00023157"/>
    </source>
</evidence>
<dbReference type="PROSITE" id="PS50156">
    <property type="entry name" value="SSD"/>
    <property type="match status" value="1"/>
</dbReference>
<keyword evidence="8" id="KW-0443">Lipid metabolism</keyword>
<feature type="transmembrane region" description="Helical" evidence="16">
    <location>
        <begin position="352"/>
        <end position="375"/>
    </location>
</feature>
<dbReference type="Pfam" id="PF12349">
    <property type="entry name" value="Sterol-sensing"/>
    <property type="match status" value="1"/>
</dbReference>
<comment type="similarity">
    <text evidence="2">Belongs to the patched family.</text>
</comment>
<evidence type="ECO:0000256" key="11">
    <source>
        <dbReference type="ARBA" id="ARBA00023166"/>
    </source>
</evidence>
<feature type="transmembrane region" description="Helical" evidence="16">
    <location>
        <begin position="395"/>
        <end position="422"/>
    </location>
</feature>
<keyword evidence="12" id="KW-0325">Glycoprotein</keyword>
<feature type="transmembrane region" description="Helical" evidence="16">
    <location>
        <begin position="503"/>
        <end position="525"/>
    </location>
</feature>
<keyword evidence="10" id="KW-1015">Disulfide bond</keyword>